<dbReference type="GO" id="GO:0005739">
    <property type="term" value="C:mitochondrion"/>
    <property type="evidence" value="ECO:0007669"/>
    <property type="project" value="UniProtKB-SubCell"/>
</dbReference>
<sequence>MEFSPRAAELTTLLESRMTNFYMNFQVDEIGRVVSVGDGIARVYGLNEIQAGEMVEFASGVKGIALNLENENVGLNVRLVARTPDGSDIPSFPPSASDGAAGDLPPENIINNEPETPEEIIQDLTDNLQRLFGNEGRSIGNGLTIHEFLDHVLWHGDNPSVLRDIWLDFRDNGKDSELWQAADNLQRKYEHADRDEPDTPNPDNPPLVEDKKEAGEAGTSGGSPESRKRRREESDSDSGGESGDDGGDPTPFEPSEIPDAGSFYF</sequence>
<evidence type="ECO:0000256" key="4">
    <source>
        <dbReference type="ARBA" id="ARBA00022781"/>
    </source>
</evidence>
<keyword evidence="4" id="KW-0375">Hydrogen ion transport</keyword>
<feature type="region of interest" description="Disordered" evidence="5">
    <location>
        <begin position="188"/>
        <end position="265"/>
    </location>
</feature>
<keyword evidence="8" id="KW-1185">Reference proteome</keyword>
<evidence type="ECO:0000256" key="2">
    <source>
        <dbReference type="ARBA" id="ARBA00008936"/>
    </source>
</evidence>
<evidence type="ECO:0000256" key="5">
    <source>
        <dbReference type="SAM" id="MobiDB-lite"/>
    </source>
</evidence>
<accession>A0A8T0WIL8</accession>
<dbReference type="GO" id="GO:0005524">
    <property type="term" value="F:ATP binding"/>
    <property type="evidence" value="ECO:0007669"/>
    <property type="project" value="UniProtKB-KW"/>
</dbReference>
<feature type="domain" description="ATPase F1/V1/A1 complex alpha/beta subunit N-terminal" evidence="6">
    <location>
        <begin position="27"/>
        <end position="75"/>
    </location>
</feature>
<dbReference type="PANTHER" id="PTHR48082">
    <property type="entry name" value="ATP SYNTHASE SUBUNIT ALPHA, MITOCHONDRIAL"/>
    <property type="match status" value="1"/>
</dbReference>
<name>A0A8T0WIL8_PANVG</name>
<protein>
    <recommendedName>
        <fullName evidence="6">ATPase F1/V1/A1 complex alpha/beta subunit N-terminal domain-containing protein</fullName>
    </recommendedName>
</protein>
<dbReference type="Pfam" id="PF02874">
    <property type="entry name" value="ATP-synt_ab_N"/>
    <property type="match status" value="1"/>
</dbReference>
<gene>
    <name evidence="7" type="ORF">PVAP13_2KG562600</name>
</gene>
<dbReference type="InterPro" id="IPR023366">
    <property type="entry name" value="ATP_synth_asu-like_sf"/>
</dbReference>
<dbReference type="SUPFAM" id="SSF50615">
    <property type="entry name" value="N-terminal domain of alpha and beta subunits of F1 ATP synthase"/>
    <property type="match status" value="1"/>
</dbReference>
<dbReference type="CDD" id="cd18116">
    <property type="entry name" value="ATP-synt_F1_alpha_N"/>
    <property type="match status" value="1"/>
</dbReference>
<dbReference type="InterPro" id="IPR004100">
    <property type="entry name" value="ATPase_F1/V1/A1_a/bsu_N"/>
</dbReference>
<keyword evidence="4" id="KW-0406">Ion transport</keyword>
<evidence type="ECO:0000313" key="7">
    <source>
        <dbReference type="EMBL" id="KAG2647135.1"/>
    </source>
</evidence>
<dbReference type="EMBL" id="CM029039">
    <property type="protein sequence ID" value="KAG2647135.1"/>
    <property type="molecule type" value="Genomic_DNA"/>
</dbReference>
<evidence type="ECO:0000256" key="3">
    <source>
        <dbReference type="ARBA" id="ARBA00022448"/>
    </source>
</evidence>
<evidence type="ECO:0000259" key="6">
    <source>
        <dbReference type="Pfam" id="PF02874"/>
    </source>
</evidence>
<dbReference type="GO" id="GO:0043531">
    <property type="term" value="F:ADP binding"/>
    <property type="evidence" value="ECO:0007669"/>
    <property type="project" value="TreeGrafter"/>
</dbReference>
<dbReference type="PANTHER" id="PTHR48082:SF2">
    <property type="entry name" value="ATP SYNTHASE SUBUNIT ALPHA, MITOCHONDRIAL"/>
    <property type="match status" value="1"/>
</dbReference>
<dbReference type="InterPro" id="IPR036121">
    <property type="entry name" value="ATPase_F1/V1/A1_a/bsu_N_sf"/>
</dbReference>
<reference evidence="7" key="1">
    <citation type="submission" date="2020-05" db="EMBL/GenBank/DDBJ databases">
        <title>WGS assembly of Panicum virgatum.</title>
        <authorList>
            <person name="Lovell J.T."/>
            <person name="Jenkins J."/>
            <person name="Shu S."/>
            <person name="Juenger T.E."/>
            <person name="Schmutz J."/>
        </authorList>
    </citation>
    <scope>NUCLEOTIDE SEQUENCE</scope>
    <source>
        <strain evidence="7">AP13</strain>
    </source>
</reference>
<evidence type="ECO:0000313" key="8">
    <source>
        <dbReference type="Proteomes" id="UP000823388"/>
    </source>
</evidence>
<dbReference type="AlphaFoldDB" id="A0A8T0WIL8"/>
<dbReference type="Proteomes" id="UP000823388">
    <property type="component" value="Chromosome 2K"/>
</dbReference>
<dbReference type="GO" id="GO:0045259">
    <property type="term" value="C:proton-transporting ATP synthase complex"/>
    <property type="evidence" value="ECO:0007669"/>
    <property type="project" value="InterPro"/>
</dbReference>
<organism evidence="7 8">
    <name type="scientific">Panicum virgatum</name>
    <name type="common">Blackwell switchgrass</name>
    <dbReference type="NCBI Taxonomy" id="38727"/>
    <lineage>
        <taxon>Eukaryota</taxon>
        <taxon>Viridiplantae</taxon>
        <taxon>Streptophyta</taxon>
        <taxon>Embryophyta</taxon>
        <taxon>Tracheophyta</taxon>
        <taxon>Spermatophyta</taxon>
        <taxon>Magnoliopsida</taxon>
        <taxon>Liliopsida</taxon>
        <taxon>Poales</taxon>
        <taxon>Poaceae</taxon>
        <taxon>PACMAD clade</taxon>
        <taxon>Panicoideae</taxon>
        <taxon>Panicodae</taxon>
        <taxon>Paniceae</taxon>
        <taxon>Panicinae</taxon>
        <taxon>Panicum</taxon>
        <taxon>Panicum sect. Hiantes</taxon>
    </lineage>
</organism>
<proteinExistence type="inferred from homology"/>
<keyword evidence="3" id="KW-0813">Transport</keyword>
<dbReference type="Gene3D" id="2.40.30.20">
    <property type="match status" value="1"/>
</dbReference>
<dbReference type="InterPro" id="IPR005294">
    <property type="entry name" value="ATP_synth_F1_asu"/>
</dbReference>
<comment type="similarity">
    <text evidence="2">Belongs to the ATPase alpha/beta chains family.</text>
</comment>
<comment type="caution">
    <text evidence="7">The sequence shown here is derived from an EMBL/GenBank/DDBJ whole genome shotgun (WGS) entry which is preliminary data.</text>
</comment>
<dbReference type="GO" id="GO:0046933">
    <property type="term" value="F:proton-transporting ATP synthase activity, rotational mechanism"/>
    <property type="evidence" value="ECO:0007669"/>
    <property type="project" value="InterPro"/>
</dbReference>
<comment type="subcellular location">
    <subcellularLocation>
        <location evidence="1">Mitochondrion</location>
    </subcellularLocation>
</comment>
<evidence type="ECO:0000256" key="1">
    <source>
        <dbReference type="ARBA" id="ARBA00004173"/>
    </source>
</evidence>
<feature type="compositionally biased region" description="Acidic residues" evidence="5">
    <location>
        <begin position="234"/>
        <end position="247"/>
    </location>
</feature>